<proteinExistence type="inferred from homology"/>
<reference evidence="8 9" key="1">
    <citation type="journal article" date="2015" name="Genome Announc.">
        <title>Complete Genome Sequence of the Type Strain Corynebacterium mustelae DSM 45274, Isolated from Various Tissues of a Male Ferret with Lethal Sepsis.</title>
        <authorList>
            <person name="Ruckert C."/>
            <person name="Eimer J."/>
            <person name="Winkler A."/>
            <person name="Tauch A."/>
        </authorList>
    </citation>
    <scope>NUCLEOTIDE SEQUENCE [LARGE SCALE GENOMIC DNA]</scope>
    <source>
        <strain evidence="8 9">DSM 45274</strain>
    </source>
</reference>
<evidence type="ECO:0000256" key="7">
    <source>
        <dbReference type="SAM" id="Phobius"/>
    </source>
</evidence>
<organism evidence="8 9">
    <name type="scientific">Corynebacterium mustelae</name>
    <dbReference type="NCBI Taxonomy" id="571915"/>
    <lineage>
        <taxon>Bacteria</taxon>
        <taxon>Bacillati</taxon>
        <taxon>Actinomycetota</taxon>
        <taxon>Actinomycetes</taxon>
        <taxon>Mycobacteriales</taxon>
        <taxon>Corynebacteriaceae</taxon>
        <taxon>Corynebacterium</taxon>
    </lineage>
</organism>
<feature type="transmembrane region" description="Helical" evidence="7">
    <location>
        <begin position="397"/>
        <end position="414"/>
    </location>
</feature>
<dbReference type="GO" id="GO:0015293">
    <property type="term" value="F:symporter activity"/>
    <property type="evidence" value="ECO:0007669"/>
    <property type="project" value="UniProtKB-KW"/>
</dbReference>
<feature type="transmembrane region" description="Helical" evidence="7">
    <location>
        <begin position="322"/>
        <end position="344"/>
    </location>
</feature>
<keyword evidence="4 7" id="KW-1133">Transmembrane helix</keyword>
<keyword evidence="5 7" id="KW-0472">Membrane</keyword>
<dbReference type="PANTHER" id="PTHR42948:SF1">
    <property type="entry name" value="TRANSPORTER"/>
    <property type="match status" value="1"/>
</dbReference>
<dbReference type="PANTHER" id="PTHR42948">
    <property type="entry name" value="TRANSPORTER"/>
    <property type="match status" value="1"/>
</dbReference>
<feature type="transmembrane region" description="Helical" evidence="7">
    <location>
        <begin position="434"/>
        <end position="460"/>
    </location>
</feature>
<dbReference type="PATRIC" id="fig|571915.4.peg.1203"/>
<comment type="similarity">
    <text evidence="6">Belongs to the sodium:neurotransmitter symporter (SNF) (TC 2.A.22) family.</text>
</comment>
<feature type="transmembrane region" description="Helical" evidence="7">
    <location>
        <begin position="472"/>
        <end position="493"/>
    </location>
</feature>
<accession>A0A0G3H2W2</accession>
<keyword evidence="2 6" id="KW-0813">Transport</keyword>
<feature type="transmembrane region" description="Helical" evidence="7">
    <location>
        <begin position="228"/>
        <end position="252"/>
    </location>
</feature>
<dbReference type="CDD" id="cd10334">
    <property type="entry name" value="SLC6sbd_u1"/>
    <property type="match status" value="1"/>
</dbReference>
<keyword evidence="3 6" id="KW-0812">Transmembrane</keyword>
<dbReference type="KEGG" id="cmv:CMUST_05680"/>
<comment type="subcellular location">
    <subcellularLocation>
        <location evidence="1">Membrane</location>
        <topology evidence="1">Multi-pass membrane protein</topology>
    </subcellularLocation>
</comment>
<evidence type="ECO:0000256" key="4">
    <source>
        <dbReference type="ARBA" id="ARBA00022989"/>
    </source>
</evidence>
<feature type="transmembrane region" description="Helical" evidence="7">
    <location>
        <begin position="93"/>
        <end position="117"/>
    </location>
</feature>
<dbReference type="AlphaFoldDB" id="A0A0G3H2W2"/>
<dbReference type="EMBL" id="CP011542">
    <property type="protein sequence ID" value="AKK05472.1"/>
    <property type="molecule type" value="Genomic_DNA"/>
</dbReference>
<protein>
    <recommendedName>
        <fullName evidence="6">Transporter</fullName>
    </recommendedName>
</protein>
<evidence type="ECO:0000313" key="8">
    <source>
        <dbReference type="EMBL" id="AKK05472.1"/>
    </source>
</evidence>
<dbReference type="GO" id="GO:0016020">
    <property type="term" value="C:membrane"/>
    <property type="evidence" value="ECO:0007669"/>
    <property type="project" value="UniProtKB-SubCell"/>
</dbReference>
<dbReference type="SUPFAM" id="SSF161070">
    <property type="entry name" value="SNF-like"/>
    <property type="match status" value="1"/>
</dbReference>
<dbReference type="NCBIfam" id="NF037979">
    <property type="entry name" value="Na_transp"/>
    <property type="match status" value="1"/>
</dbReference>
<feature type="transmembrane region" description="Helical" evidence="7">
    <location>
        <begin position="152"/>
        <end position="173"/>
    </location>
</feature>
<dbReference type="OrthoDB" id="9762833at2"/>
<evidence type="ECO:0000256" key="6">
    <source>
        <dbReference type="RuleBase" id="RU003732"/>
    </source>
</evidence>
<sequence>MAQQVDPAQRREVFSSRWVFILAAIGSAVGLGNIWRFPYVAYENGGGAFLVPYLIALLTAGIPLLFLDYALGHRYRGSDPLIFRRIKRWAEPVGWIQVGICFFITIYYAAIIAWAGLYTIKSFNQAWGDDPNTYFSEAFLQLDKSQTFSTTYIWEIFIALALVWVAAIIVLAMGVDSGIGRVSKIFMPILTVLFIIVVVRALFLDGAVDGLNAFFTPNWSALSNPTVWVAAYGQIFFSLSVSFGIMMTYASYLKPRTNLTGTGMVTAFANSSFEVLAGIGVFAALGFMALQQGVGVDEAATSGIGLAFIAFPTIINQMPLGGLFGVLFFGSLTIAGFTSLFSLFEVVVSAVKDKLNLPRKTTAISVGLIMAMLSLALFASTGGLVHLDIMDKFTNNIGIVAIALIIIVVIDWILRRIDEVAGHLNVVSSFRVGVVWRICVVNITTLVLGFTLIQELITLVKKPYGDYTVAQVAIYGWGVLAFIVVSSLIMSMIKWPTGLPVDGPPGSDFGIEPELERLPQVPRQFDPTERRVAGFAIEQYDRKELKK</sequence>
<feature type="transmembrane region" description="Helical" evidence="7">
    <location>
        <begin position="364"/>
        <end position="385"/>
    </location>
</feature>
<feature type="transmembrane region" description="Helical" evidence="7">
    <location>
        <begin position="18"/>
        <end position="37"/>
    </location>
</feature>
<dbReference type="PRINTS" id="PR00176">
    <property type="entry name" value="NANEUSMPORT"/>
</dbReference>
<dbReference type="STRING" id="571915.CMUST_05680"/>
<dbReference type="InterPro" id="IPR000175">
    <property type="entry name" value="Na/ntran_symport"/>
</dbReference>
<evidence type="ECO:0000256" key="5">
    <source>
        <dbReference type="ARBA" id="ARBA00023136"/>
    </source>
</evidence>
<dbReference type="RefSeq" id="WP_047261677.1">
    <property type="nucleotide sequence ID" value="NZ_CP011542.1"/>
</dbReference>
<feature type="transmembrane region" description="Helical" evidence="7">
    <location>
        <begin position="49"/>
        <end position="72"/>
    </location>
</feature>
<evidence type="ECO:0000313" key="9">
    <source>
        <dbReference type="Proteomes" id="UP000035199"/>
    </source>
</evidence>
<dbReference type="PROSITE" id="PS50267">
    <property type="entry name" value="NA_NEUROTRAN_SYMP_3"/>
    <property type="match status" value="1"/>
</dbReference>
<gene>
    <name evidence="8" type="ORF">CMUST_05680</name>
</gene>
<evidence type="ECO:0000256" key="1">
    <source>
        <dbReference type="ARBA" id="ARBA00004141"/>
    </source>
</evidence>
<evidence type="ECO:0000256" key="2">
    <source>
        <dbReference type="ARBA" id="ARBA00022448"/>
    </source>
</evidence>
<feature type="transmembrane region" description="Helical" evidence="7">
    <location>
        <begin position="185"/>
        <end position="208"/>
    </location>
</feature>
<keyword evidence="9" id="KW-1185">Reference proteome</keyword>
<evidence type="ECO:0000256" key="3">
    <source>
        <dbReference type="ARBA" id="ARBA00022692"/>
    </source>
</evidence>
<dbReference type="Pfam" id="PF00209">
    <property type="entry name" value="SNF"/>
    <property type="match status" value="1"/>
</dbReference>
<reference evidence="9" key="2">
    <citation type="submission" date="2015-05" db="EMBL/GenBank/DDBJ databases">
        <title>Complete genome sequence of Corynebacterium mustelae DSM 45274, isolated from various tissues of a male ferret with lethal sepsis.</title>
        <authorList>
            <person name="Ruckert C."/>
            <person name="Albersmeier A."/>
            <person name="Winkler A."/>
            <person name="Tauch A."/>
        </authorList>
    </citation>
    <scope>NUCLEOTIDE SEQUENCE [LARGE SCALE GENOMIC DNA]</scope>
    <source>
        <strain evidence="9">DSM 45274</strain>
    </source>
</reference>
<dbReference type="PROSITE" id="PS00610">
    <property type="entry name" value="NA_NEUROTRAN_SYMP_1"/>
    <property type="match status" value="1"/>
</dbReference>
<keyword evidence="6" id="KW-0769">Symport</keyword>
<dbReference type="Proteomes" id="UP000035199">
    <property type="component" value="Chromosome"/>
</dbReference>
<dbReference type="InterPro" id="IPR037272">
    <property type="entry name" value="SNS_sf"/>
</dbReference>
<name>A0A0G3H2W2_9CORY</name>
<feature type="transmembrane region" description="Helical" evidence="7">
    <location>
        <begin position="264"/>
        <end position="287"/>
    </location>
</feature>